<dbReference type="SUPFAM" id="SSF46689">
    <property type="entry name" value="Homeodomain-like"/>
    <property type="match status" value="1"/>
</dbReference>
<organism evidence="1 2">
    <name type="scientific">Spirosoma utsteinense</name>
    <dbReference type="NCBI Taxonomy" id="2585773"/>
    <lineage>
        <taxon>Bacteria</taxon>
        <taxon>Pseudomonadati</taxon>
        <taxon>Bacteroidota</taxon>
        <taxon>Cytophagia</taxon>
        <taxon>Cytophagales</taxon>
        <taxon>Cytophagaceae</taxon>
        <taxon>Spirosoma</taxon>
    </lineage>
</organism>
<dbReference type="Pfam" id="PF13565">
    <property type="entry name" value="HTH_32"/>
    <property type="match status" value="1"/>
</dbReference>
<sequence length="178" mass="20342">MLALKIDNLTPSAHQALTELYDKTKIPRLRTRAQMVLLSAEQALKAPQIALIVRESERTVQRWLKRYQAEGINGLQDAPKSGKPSKVSLAYRQQLLSSVRQRPRSLGLEFSLWTLARLADYLAEQTGIRLSEEGVRLQLKAMEIVLSRPQHKISSPDPDYLFKKTVRRRGRLKAKETI</sequence>
<keyword evidence="2" id="KW-1185">Reference proteome</keyword>
<proteinExistence type="predicted"/>
<comment type="caution">
    <text evidence="1">The sequence shown here is derived from an EMBL/GenBank/DDBJ whole genome shotgun (WGS) entry which is preliminary data.</text>
</comment>
<dbReference type="RefSeq" id="WP_186742541.1">
    <property type="nucleotide sequence ID" value="NZ_VFIA01000107.1"/>
</dbReference>
<gene>
    <name evidence="1" type="ORF">FH603_5814</name>
</gene>
<reference evidence="1 2" key="1">
    <citation type="submission" date="2019-06" db="EMBL/GenBank/DDBJ databases">
        <title>Spirosoma utsteinense sp. nov. isolated from Antarctic ice-free soils.</title>
        <authorList>
            <person name="Tahon G."/>
        </authorList>
    </citation>
    <scope>NUCLEOTIDE SEQUENCE [LARGE SCALE GENOMIC DNA]</scope>
    <source>
        <strain evidence="1 2">LMG 31447</strain>
    </source>
</reference>
<dbReference type="EMBL" id="VFIA01000107">
    <property type="protein sequence ID" value="MBC3795279.1"/>
    <property type="molecule type" value="Genomic_DNA"/>
</dbReference>
<evidence type="ECO:0000313" key="2">
    <source>
        <dbReference type="Proteomes" id="UP000700732"/>
    </source>
</evidence>
<protein>
    <submittedName>
        <fullName evidence="1">Transposase</fullName>
    </submittedName>
</protein>
<dbReference type="InterPro" id="IPR009057">
    <property type="entry name" value="Homeodomain-like_sf"/>
</dbReference>
<accession>A0ABR6WFI0</accession>
<dbReference type="Proteomes" id="UP000700732">
    <property type="component" value="Unassembled WGS sequence"/>
</dbReference>
<evidence type="ECO:0000313" key="1">
    <source>
        <dbReference type="EMBL" id="MBC3795279.1"/>
    </source>
</evidence>
<name>A0ABR6WFI0_9BACT</name>